<dbReference type="KEGG" id="plyc:GXP70_19355"/>
<evidence type="ECO:0000313" key="2">
    <source>
        <dbReference type="EMBL" id="QHT61925.1"/>
    </source>
</evidence>
<dbReference type="GO" id="GO:0016740">
    <property type="term" value="F:transferase activity"/>
    <property type="evidence" value="ECO:0007669"/>
    <property type="project" value="UniProtKB-KW"/>
</dbReference>
<keyword evidence="2" id="KW-0808">Transferase</keyword>
<proteinExistence type="predicted"/>
<dbReference type="Proteomes" id="UP000476064">
    <property type="component" value="Chromosome"/>
</dbReference>
<dbReference type="AlphaFoldDB" id="A0A6C0G6V2"/>
<dbReference type="Gene3D" id="3.90.1200.10">
    <property type="match status" value="1"/>
</dbReference>
<reference evidence="2 3" key="1">
    <citation type="submission" date="2020-01" db="EMBL/GenBank/DDBJ databases">
        <title>Paenibacillus sp. nov., isolated from tomato rhizosphere.</title>
        <authorList>
            <person name="Weon H.-Y."/>
            <person name="Lee S.A."/>
        </authorList>
    </citation>
    <scope>NUCLEOTIDE SEQUENCE [LARGE SCALE GENOMIC DNA]</scope>
    <source>
        <strain evidence="2 3">12200R-189</strain>
    </source>
</reference>
<evidence type="ECO:0000259" key="1">
    <source>
        <dbReference type="Pfam" id="PF01636"/>
    </source>
</evidence>
<gene>
    <name evidence="2" type="ORF">GXP70_19355</name>
</gene>
<keyword evidence="3" id="KW-1185">Reference proteome</keyword>
<dbReference type="InterPro" id="IPR011009">
    <property type="entry name" value="Kinase-like_dom_sf"/>
</dbReference>
<protein>
    <submittedName>
        <fullName evidence="2">Aminoglycoside phosphotransferase family protein</fullName>
    </submittedName>
</protein>
<evidence type="ECO:0000313" key="3">
    <source>
        <dbReference type="Proteomes" id="UP000476064"/>
    </source>
</evidence>
<dbReference type="Pfam" id="PF01636">
    <property type="entry name" value="APH"/>
    <property type="match status" value="1"/>
</dbReference>
<dbReference type="SUPFAM" id="SSF56112">
    <property type="entry name" value="Protein kinase-like (PK-like)"/>
    <property type="match status" value="1"/>
</dbReference>
<dbReference type="InterPro" id="IPR002575">
    <property type="entry name" value="Aminoglycoside_PTrfase"/>
</dbReference>
<feature type="domain" description="Aminoglycoside phosphotransferase" evidence="1">
    <location>
        <begin position="26"/>
        <end position="231"/>
    </location>
</feature>
<accession>A0A6C0G6V2</accession>
<name>A0A6C0G6V2_9BACL</name>
<organism evidence="2 3">
    <name type="scientific">Paenibacillus lycopersici</name>
    <dbReference type="NCBI Taxonomy" id="2704462"/>
    <lineage>
        <taxon>Bacteria</taxon>
        <taxon>Bacillati</taxon>
        <taxon>Bacillota</taxon>
        <taxon>Bacilli</taxon>
        <taxon>Bacillales</taxon>
        <taxon>Paenibacillaceae</taxon>
        <taxon>Paenibacillus</taxon>
    </lineage>
</organism>
<dbReference type="PANTHER" id="PTHR21310">
    <property type="entry name" value="AMINOGLYCOSIDE PHOSPHOTRANSFERASE-RELATED-RELATED"/>
    <property type="match status" value="1"/>
</dbReference>
<dbReference type="EMBL" id="CP048209">
    <property type="protein sequence ID" value="QHT61925.1"/>
    <property type="molecule type" value="Genomic_DNA"/>
</dbReference>
<dbReference type="InterPro" id="IPR051678">
    <property type="entry name" value="AGP_Transferase"/>
</dbReference>
<sequence>MKAADIPAEIVSAIGPVIRMRMPIQGHTSAVAHISTEAGEFIVKRCDRQPFRDWLRKEHRHLLLLQPSGLPIPRVCGFYDEDEAGASWLATSYMEGMRLREYLAQERNESKRAKAIRSYGALLRAIHGTAAPAALTGQGDWLTNILRESACNLARYEVDGSAELLAELERSRPEPIPGTLIHGDYTIDNVIVREDEAVGVIDWGGAAFGDPRYDIALAIRPKTNAFEQAEDIRLFYEGYGLRRISEHEFHYFEGGIYAFF</sequence>
<dbReference type="RefSeq" id="WP_162358362.1">
    <property type="nucleotide sequence ID" value="NZ_CP048209.1"/>
</dbReference>